<dbReference type="InterPro" id="IPR019794">
    <property type="entry name" value="Peroxidases_AS"/>
</dbReference>
<evidence type="ECO:0000256" key="7">
    <source>
        <dbReference type="SAM" id="SignalP"/>
    </source>
</evidence>
<reference evidence="8" key="2">
    <citation type="submission" date="2023-05" db="EMBL/GenBank/DDBJ databases">
        <authorList>
            <consortium name="Lawrence Berkeley National Laboratory"/>
            <person name="Steindorff A."/>
            <person name="Hensen N."/>
            <person name="Bonometti L."/>
            <person name="Westerberg I."/>
            <person name="Brannstrom I.O."/>
            <person name="Guillou S."/>
            <person name="Cros-Aarteil S."/>
            <person name="Calhoun S."/>
            <person name="Haridas S."/>
            <person name="Kuo A."/>
            <person name="Mondo S."/>
            <person name="Pangilinan J."/>
            <person name="Riley R."/>
            <person name="Labutti K."/>
            <person name="Andreopoulos B."/>
            <person name="Lipzen A."/>
            <person name="Chen C."/>
            <person name="Yanf M."/>
            <person name="Daum C."/>
            <person name="Ng V."/>
            <person name="Clum A."/>
            <person name="Ohm R."/>
            <person name="Martin F."/>
            <person name="Silar P."/>
            <person name="Natvig D."/>
            <person name="Lalanne C."/>
            <person name="Gautier V."/>
            <person name="Ament-Velasquez S.L."/>
            <person name="Kruys A."/>
            <person name="Hutchinson M.I."/>
            <person name="Powell A.J."/>
            <person name="Barry K."/>
            <person name="Miller A.N."/>
            <person name="Grigoriev I.V."/>
            <person name="Debuchy R."/>
            <person name="Gladieux P."/>
            <person name="Thoren M.H."/>
            <person name="Johannesson H."/>
        </authorList>
    </citation>
    <scope>NUCLEOTIDE SEQUENCE</scope>
    <source>
        <strain evidence="8">CBS 731.68</strain>
    </source>
</reference>
<dbReference type="Proteomes" id="UP001302602">
    <property type="component" value="Unassembled WGS sequence"/>
</dbReference>
<evidence type="ECO:0000256" key="1">
    <source>
        <dbReference type="ARBA" id="ARBA00001970"/>
    </source>
</evidence>
<gene>
    <name evidence="8" type="ORF">N657DRAFT_684658</name>
</gene>
<sequence>MAPTLLSGFLGLLPLLSAGCPQAALHKRDTVVARAKIRVSLDTLGSSFGKCPTISDAAGGGTRSHDWWPCQLKLDVLRQFAPQQKPFGETSIILPPLPPLIGLKADLKADLKALMTQSQPRWPVDFGHYGGLFIRLTWHSAGTYRAMDGRGGGGMVQFFLLHARRPGLLGRSSQAHASHE</sequence>
<evidence type="ECO:0000313" key="8">
    <source>
        <dbReference type="EMBL" id="KAK4119208.1"/>
    </source>
</evidence>
<keyword evidence="2 8" id="KW-0575">Peroxidase</keyword>
<proteinExistence type="predicted"/>
<evidence type="ECO:0000256" key="3">
    <source>
        <dbReference type="ARBA" id="ARBA00022617"/>
    </source>
</evidence>
<comment type="cofactor">
    <cofactor evidence="1">
        <name>heme b</name>
        <dbReference type="ChEBI" id="CHEBI:60344"/>
    </cofactor>
</comment>
<dbReference type="GeneID" id="87833469"/>
<organism evidence="8 9">
    <name type="scientific">Parathielavia appendiculata</name>
    <dbReference type="NCBI Taxonomy" id="2587402"/>
    <lineage>
        <taxon>Eukaryota</taxon>
        <taxon>Fungi</taxon>
        <taxon>Dikarya</taxon>
        <taxon>Ascomycota</taxon>
        <taxon>Pezizomycotina</taxon>
        <taxon>Sordariomycetes</taxon>
        <taxon>Sordariomycetidae</taxon>
        <taxon>Sordariales</taxon>
        <taxon>Chaetomiaceae</taxon>
        <taxon>Parathielavia</taxon>
    </lineage>
</organism>
<dbReference type="GO" id="GO:0020037">
    <property type="term" value="F:heme binding"/>
    <property type="evidence" value="ECO:0007669"/>
    <property type="project" value="InterPro"/>
</dbReference>
<dbReference type="PRINTS" id="PR00460">
    <property type="entry name" value="BPEROXIDASE"/>
</dbReference>
<dbReference type="SUPFAM" id="SSF48113">
    <property type="entry name" value="Heme-dependent peroxidases"/>
    <property type="match status" value="1"/>
</dbReference>
<reference evidence="8" key="1">
    <citation type="journal article" date="2023" name="Mol. Phylogenet. Evol.">
        <title>Genome-scale phylogeny and comparative genomics of the fungal order Sordariales.</title>
        <authorList>
            <person name="Hensen N."/>
            <person name="Bonometti L."/>
            <person name="Westerberg I."/>
            <person name="Brannstrom I.O."/>
            <person name="Guillou S."/>
            <person name="Cros-Aarteil S."/>
            <person name="Calhoun S."/>
            <person name="Haridas S."/>
            <person name="Kuo A."/>
            <person name="Mondo S."/>
            <person name="Pangilinan J."/>
            <person name="Riley R."/>
            <person name="LaButti K."/>
            <person name="Andreopoulos B."/>
            <person name="Lipzen A."/>
            <person name="Chen C."/>
            <person name="Yan M."/>
            <person name="Daum C."/>
            <person name="Ng V."/>
            <person name="Clum A."/>
            <person name="Steindorff A."/>
            <person name="Ohm R.A."/>
            <person name="Martin F."/>
            <person name="Silar P."/>
            <person name="Natvig D.O."/>
            <person name="Lalanne C."/>
            <person name="Gautier V."/>
            <person name="Ament-Velasquez S.L."/>
            <person name="Kruys A."/>
            <person name="Hutchinson M.I."/>
            <person name="Powell A.J."/>
            <person name="Barry K."/>
            <person name="Miller A.N."/>
            <person name="Grigoriev I.V."/>
            <person name="Debuchy R."/>
            <person name="Gladieux P."/>
            <person name="Hiltunen Thoren M."/>
            <person name="Johannesson H."/>
        </authorList>
    </citation>
    <scope>NUCLEOTIDE SEQUENCE</scope>
    <source>
        <strain evidence="8">CBS 731.68</strain>
    </source>
</reference>
<dbReference type="PANTHER" id="PTHR30555:SF0">
    <property type="entry name" value="CATALASE-PEROXIDASE"/>
    <property type="match status" value="1"/>
</dbReference>
<dbReference type="Gene3D" id="1.10.520.10">
    <property type="match status" value="1"/>
</dbReference>
<dbReference type="InterPro" id="IPR010255">
    <property type="entry name" value="Haem_peroxidase_sf"/>
</dbReference>
<evidence type="ECO:0000256" key="5">
    <source>
        <dbReference type="ARBA" id="ARBA00023002"/>
    </source>
</evidence>
<dbReference type="GO" id="GO:0005829">
    <property type="term" value="C:cytosol"/>
    <property type="evidence" value="ECO:0007669"/>
    <property type="project" value="TreeGrafter"/>
</dbReference>
<protein>
    <submittedName>
        <fullName evidence="8">Heme peroxidase</fullName>
    </submittedName>
</protein>
<dbReference type="GO" id="GO:0042744">
    <property type="term" value="P:hydrogen peroxide catabolic process"/>
    <property type="evidence" value="ECO:0007669"/>
    <property type="project" value="TreeGrafter"/>
</dbReference>
<dbReference type="AlphaFoldDB" id="A0AAN6TRB6"/>
<name>A0AAN6TRB6_9PEZI</name>
<dbReference type="RefSeq" id="XP_062642981.1">
    <property type="nucleotide sequence ID" value="XM_062796701.1"/>
</dbReference>
<dbReference type="GO" id="GO:0070301">
    <property type="term" value="P:cellular response to hydrogen peroxide"/>
    <property type="evidence" value="ECO:0007669"/>
    <property type="project" value="TreeGrafter"/>
</dbReference>
<keyword evidence="3" id="KW-0349">Heme</keyword>
<dbReference type="PROSITE" id="PS00436">
    <property type="entry name" value="PEROXIDASE_2"/>
    <property type="match status" value="1"/>
</dbReference>
<feature type="signal peptide" evidence="7">
    <location>
        <begin position="1"/>
        <end position="18"/>
    </location>
</feature>
<keyword evidence="5" id="KW-0560">Oxidoreductase</keyword>
<accession>A0AAN6TRB6</accession>
<evidence type="ECO:0000256" key="4">
    <source>
        <dbReference type="ARBA" id="ARBA00022723"/>
    </source>
</evidence>
<feature type="chain" id="PRO_5042999055" evidence="7">
    <location>
        <begin position="19"/>
        <end position="180"/>
    </location>
</feature>
<evidence type="ECO:0000313" key="9">
    <source>
        <dbReference type="Proteomes" id="UP001302602"/>
    </source>
</evidence>
<evidence type="ECO:0000256" key="6">
    <source>
        <dbReference type="ARBA" id="ARBA00023004"/>
    </source>
</evidence>
<dbReference type="GO" id="GO:0046872">
    <property type="term" value="F:metal ion binding"/>
    <property type="evidence" value="ECO:0007669"/>
    <property type="project" value="UniProtKB-KW"/>
</dbReference>
<dbReference type="InterPro" id="IPR000763">
    <property type="entry name" value="Catalase_peroxidase"/>
</dbReference>
<keyword evidence="7" id="KW-0732">Signal</keyword>
<keyword evidence="9" id="KW-1185">Reference proteome</keyword>
<dbReference type="GO" id="GO:0004096">
    <property type="term" value="F:catalase activity"/>
    <property type="evidence" value="ECO:0007669"/>
    <property type="project" value="InterPro"/>
</dbReference>
<dbReference type="PANTHER" id="PTHR30555">
    <property type="entry name" value="HYDROPEROXIDASE I, BIFUNCTIONAL CATALASE-PEROXIDASE"/>
    <property type="match status" value="1"/>
</dbReference>
<comment type="caution">
    <text evidence="8">The sequence shown here is derived from an EMBL/GenBank/DDBJ whole genome shotgun (WGS) entry which is preliminary data.</text>
</comment>
<evidence type="ECO:0000256" key="2">
    <source>
        <dbReference type="ARBA" id="ARBA00022559"/>
    </source>
</evidence>
<keyword evidence="6" id="KW-0408">Iron</keyword>
<keyword evidence="4" id="KW-0479">Metal-binding</keyword>
<dbReference type="EMBL" id="MU853252">
    <property type="protein sequence ID" value="KAK4119208.1"/>
    <property type="molecule type" value="Genomic_DNA"/>
</dbReference>